<dbReference type="PANTHER" id="PTHR47926:SF481">
    <property type="entry name" value="TETRATRICOPEPTIDE-LIKE HELICAL DOMAIN SUPERFAMILY"/>
    <property type="match status" value="1"/>
</dbReference>
<dbReference type="GO" id="GO:0003723">
    <property type="term" value="F:RNA binding"/>
    <property type="evidence" value="ECO:0007669"/>
    <property type="project" value="InterPro"/>
</dbReference>
<feature type="repeat" description="PPR" evidence="3">
    <location>
        <begin position="303"/>
        <end position="337"/>
    </location>
</feature>
<accession>A0AAV0RK04</accession>
<dbReference type="InterPro" id="IPR046848">
    <property type="entry name" value="E_motif"/>
</dbReference>
<dbReference type="FunFam" id="1.25.40.10:FF:000090">
    <property type="entry name" value="Pentatricopeptide repeat-containing protein, chloroplastic"/>
    <property type="match status" value="1"/>
</dbReference>
<dbReference type="PANTHER" id="PTHR47926">
    <property type="entry name" value="PENTATRICOPEPTIDE REPEAT-CONTAINING PROTEIN"/>
    <property type="match status" value="1"/>
</dbReference>
<dbReference type="Proteomes" id="UP001154282">
    <property type="component" value="Unassembled WGS sequence"/>
</dbReference>
<keyword evidence="5" id="KW-1185">Reference proteome</keyword>
<feature type="repeat" description="PPR" evidence="3">
    <location>
        <begin position="198"/>
        <end position="232"/>
    </location>
</feature>
<evidence type="ECO:0000256" key="2">
    <source>
        <dbReference type="ARBA" id="ARBA00061659"/>
    </source>
</evidence>
<keyword evidence="1" id="KW-0677">Repeat</keyword>
<feature type="repeat" description="PPR" evidence="3">
    <location>
        <begin position="641"/>
        <end position="675"/>
    </location>
</feature>
<reference evidence="4" key="1">
    <citation type="submission" date="2022-08" db="EMBL/GenBank/DDBJ databases">
        <authorList>
            <person name="Gutierrez-Valencia J."/>
        </authorList>
    </citation>
    <scope>NUCLEOTIDE SEQUENCE</scope>
</reference>
<evidence type="ECO:0000313" key="5">
    <source>
        <dbReference type="Proteomes" id="UP001154282"/>
    </source>
</evidence>
<dbReference type="Pfam" id="PF20431">
    <property type="entry name" value="E_motif"/>
    <property type="match status" value="1"/>
</dbReference>
<name>A0AAV0RK04_9ROSI</name>
<sequence>MLDRADSRAWDAIVNCSASSSGGELDYQLFASVLKSCAAFSSIKFGSALHGRICKLGHLSCQYVSKGLLNLYAKCGALSDSKKLFGEVGDCQHDAVFHNILLSGFAGSRKYEAETFQLFTRMHSANQPKPTSVTIATVVPVCARMGDLYAGRNVHCYAIKSGLETHTLVGNALVSMYAKLGLVSTDAYAAFDSIIDKDVVSWNAVIAGFSENKLMSDAFRLFRLMQEGEVKPNYATIANILPVCSSLYKDSGYCFGKEIHGYVLRSNEFLRDLSIYNALVSFYLRVGQIEAAELLFHRMEFRDLVSWNAIIGGYASNGKWSKALGVFDQMLDLDAVRPDSVTFVSVLPACAQLRDLRRGREIHGYVLRNPFLCEDTSVSNALMNFYAKCEDVKAAYRTFSMTDRRDLISWNSILDAFAGRSDVQFVHLIELMFIEGFVPDSITILSVIQYCENVLREDKVKETHGYSIRNHFLHSTDEPRVGNALLAAYAQCGNLDHSFKVFQTMSEKRNLVSFNSMISGYLNFGLHADAYAIFSSMPGTDLTTWNLMVRAYAENECPDQALSLFHKLLARGSKPDEVSLMSLLPVCAQIASSKLLKECHAYAIRSCFNDPRLNGALLDVYAKTGSIGYAEKLFESTQHKDLILYTSMVGGYAMHGMGNEAVRVFSHMIELGVKPDNVIFTAVLSACSHSGFIDKGLQIFDSLEKVYGMRPTVEQYCCVVDLLARGGRIHDAYTLVSGMSKGAANASIWGALLGACKTHNEVELGKTVADSLFEMEANDVGNYVVLSNIFAADERWEKVVEIRKLMKARDLKKPAGCSWIDVERRENVFVSGDMAHPQRNHIYEVLITLDSQIKEPRQVDQQFGLQLLDCHK</sequence>
<dbReference type="FunFam" id="1.25.40.10:FF:000361">
    <property type="entry name" value="Pentatricopeptide repeat-containing protein chloroplastic"/>
    <property type="match status" value="1"/>
</dbReference>
<dbReference type="InterPro" id="IPR046960">
    <property type="entry name" value="PPR_At4g14850-like_plant"/>
</dbReference>
<comment type="similarity">
    <text evidence="2">Belongs to the PPR family. PCMP-E subfamily.</text>
</comment>
<evidence type="ECO:0000256" key="3">
    <source>
        <dbReference type="PROSITE-ProRule" id="PRU00708"/>
    </source>
</evidence>
<dbReference type="AlphaFoldDB" id="A0AAV0RK04"/>
<dbReference type="Pfam" id="PF01535">
    <property type="entry name" value="PPR"/>
    <property type="match status" value="4"/>
</dbReference>
<proteinExistence type="inferred from homology"/>
<dbReference type="EMBL" id="CAMGYJ010000011">
    <property type="protein sequence ID" value="CAI0556813.1"/>
    <property type="molecule type" value="Genomic_DNA"/>
</dbReference>
<dbReference type="NCBIfam" id="TIGR00756">
    <property type="entry name" value="PPR"/>
    <property type="match status" value="5"/>
</dbReference>
<dbReference type="FunFam" id="1.25.40.10:FF:000412">
    <property type="entry name" value="Putative pentatricopeptide repeat-containing protein"/>
    <property type="match status" value="1"/>
</dbReference>
<evidence type="ECO:0000313" key="4">
    <source>
        <dbReference type="EMBL" id="CAI0556813.1"/>
    </source>
</evidence>
<dbReference type="Pfam" id="PF13041">
    <property type="entry name" value="PPR_2"/>
    <property type="match status" value="3"/>
</dbReference>
<evidence type="ECO:0008006" key="6">
    <source>
        <dbReference type="Google" id="ProtNLM"/>
    </source>
</evidence>
<gene>
    <name evidence="4" type="ORF">LITE_LOCUS48109</name>
</gene>
<evidence type="ECO:0000256" key="1">
    <source>
        <dbReference type="ARBA" id="ARBA00022737"/>
    </source>
</evidence>
<protein>
    <recommendedName>
        <fullName evidence="6">Pentatricopeptide repeat-containing protein</fullName>
    </recommendedName>
</protein>
<organism evidence="4 5">
    <name type="scientific">Linum tenue</name>
    <dbReference type="NCBI Taxonomy" id="586396"/>
    <lineage>
        <taxon>Eukaryota</taxon>
        <taxon>Viridiplantae</taxon>
        <taxon>Streptophyta</taxon>
        <taxon>Embryophyta</taxon>
        <taxon>Tracheophyta</taxon>
        <taxon>Spermatophyta</taxon>
        <taxon>Magnoliopsida</taxon>
        <taxon>eudicotyledons</taxon>
        <taxon>Gunneridae</taxon>
        <taxon>Pentapetalae</taxon>
        <taxon>rosids</taxon>
        <taxon>fabids</taxon>
        <taxon>Malpighiales</taxon>
        <taxon>Linaceae</taxon>
        <taxon>Linum</taxon>
    </lineage>
</organism>
<dbReference type="FunFam" id="1.25.40.10:FF:000781">
    <property type="entry name" value="Pentatricopeptide repeat-containing protein"/>
    <property type="match status" value="1"/>
</dbReference>
<dbReference type="Gene3D" id="1.25.40.10">
    <property type="entry name" value="Tetratricopeptide repeat domain"/>
    <property type="match status" value="6"/>
</dbReference>
<dbReference type="InterPro" id="IPR011990">
    <property type="entry name" value="TPR-like_helical_dom_sf"/>
</dbReference>
<feature type="repeat" description="PPR" evidence="3">
    <location>
        <begin position="541"/>
        <end position="575"/>
    </location>
</feature>
<dbReference type="PROSITE" id="PS51375">
    <property type="entry name" value="PPR"/>
    <property type="match status" value="5"/>
</dbReference>
<dbReference type="GO" id="GO:0009451">
    <property type="term" value="P:RNA modification"/>
    <property type="evidence" value="ECO:0007669"/>
    <property type="project" value="InterPro"/>
</dbReference>
<comment type="caution">
    <text evidence="4">The sequence shown here is derived from an EMBL/GenBank/DDBJ whole genome shotgun (WGS) entry which is preliminary data.</text>
</comment>
<dbReference type="InterPro" id="IPR002885">
    <property type="entry name" value="PPR_rpt"/>
</dbReference>
<feature type="repeat" description="PPR" evidence="3">
    <location>
        <begin position="272"/>
        <end position="302"/>
    </location>
</feature>